<keyword evidence="7" id="KW-1185">Reference proteome</keyword>
<evidence type="ECO:0000313" key="7">
    <source>
        <dbReference type="Proteomes" id="UP000002320"/>
    </source>
</evidence>
<feature type="signal peptide" evidence="3">
    <location>
        <begin position="1"/>
        <end position="16"/>
    </location>
</feature>
<comment type="similarity">
    <text evidence="2">Belongs to the peptidase S1 family. CLIP subfamily.</text>
</comment>
<dbReference type="PROSITE" id="PS50240">
    <property type="entry name" value="TRYPSIN_DOM"/>
    <property type="match status" value="1"/>
</dbReference>
<dbReference type="Proteomes" id="UP000002320">
    <property type="component" value="Unassembled WGS sequence"/>
</dbReference>
<dbReference type="PANTHER" id="PTHR24252:SF7">
    <property type="entry name" value="HYALIN"/>
    <property type="match status" value="1"/>
</dbReference>
<dbReference type="OMA" id="PAANCQY"/>
<dbReference type="GO" id="GO:0004252">
    <property type="term" value="F:serine-type endopeptidase activity"/>
    <property type="evidence" value="ECO:0007669"/>
    <property type="project" value="InterPro"/>
</dbReference>
<gene>
    <name evidence="6" type="primary">6032880</name>
    <name evidence="5" type="ORF">CpipJ_CPIJ002137</name>
</gene>
<dbReference type="InterPro" id="IPR009003">
    <property type="entry name" value="Peptidase_S1_PA"/>
</dbReference>
<dbReference type="EnsemblMetazoa" id="CPIJ002137-RA">
    <property type="protein sequence ID" value="CPIJ002137-PA"/>
    <property type="gene ID" value="CPIJ002137"/>
</dbReference>
<dbReference type="OrthoDB" id="5565075at2759"/>
<evidence type="ECO:0000256" key="3">
    <source>
        <dbReference type="SAM" id="SignalP"/>
    </source>
</evidence>
<organism>
    <name type="scientific">Culex quinquefasciatus</name>
    <name type="common">Southern house mosquito</name>
    <name type="synonym">Culex pungens</name>
    <dbReference type="NCBI Taxonomy" id="7176"/>
    <lineage>
        <taxon>Eukaryota</taxon>
        <taxon>Metazoa</taxon>
        <taxon>Ecdysozoa</taxon>
        <taxon>Arthropoda</taxon>
        <taxon>Hexapoda</taxon>
        <taxon>Insecta</taxon>
        <taxon>Pterygota</taxon>
        <taxon>Neoptera</taxon>
        <taxon>Endopterygota</taxon>
        <taxon>Diptera</taxon>
        <taxon>Nematocera</taxon>
        <taxon>Culicoidea</taxon>
        <taxon>Culicidae</taxon>
        <taxon>Culicinae</taxon>
        <taxon>Culicini</taxon>
        <taxon>Culex</taxon>
        <taxon>Culex</taxon>
    </lineage>
</organism>
<dbReference type="KEGG" id="cqu:CpipJ_CPIJ002137"/>
<protein>
    <submittedName>
        <fullName evidence="5">Serine protease1/2</fullName>
    </submittedName>
</protein>
<evidence type="ECO:0000256" key="1">
    <source>
        <dbReference type="ARBA" id="ARBA00023157"/>
    </source>
</evidence>
<reference evidence="5" key="1">
    <citation type="submission" date="2007-03" db="EMBL/GenBank/DDBJ databases">
        <title>Annotation of Culex pipiens quinquefasciatus.</title>
        <authorList>
            <consortium name="The Broad Institute Genome Sequencing Platform"/>
            <person name="Atkinson P.W."/>
            <person name="Hemingway J."/>
            <person name="Christensen B.M."/>
            <person name="Higgs S."/>
            <person name="Kodira C."/>
            <person name="Hannick L."/>
            <person name="Megy K."/>
            <person name="O'Leary S."/>
            <person name="Pearson M."/>
            <person name="Haas B.J."/>
            <person name="Mauceli E."/>
            <person name="Wortman J.R."/>
            <person name="Lee N.H."/>
            <person name="Guigo R."/>
            <person name="Stanke M."/>
            <person name="Alvarado L."/>
            <person name="Amedeo P."/>
            <person name="Antoine C.H."/>
            <person name="Arensburger P."/>
            <person name="Bidwell S.L."/>
            <person name="Crawford M."/>
            <person name="Camaro F."/>
            <person name="Devon K."/>
            <person name="Engels R."/>
            <person name="Hammond M."/>
            <person name="Howarth C."/>
            <person name="Koehrsen M."/>
            <person name="Lawson D."/>
            <person name="Montgomery P."/>
            <person name="Nene V."/>
            <person name="Nusbaum C."/>
            <person name="Puiu D."/>
            <person name="Romero-Severson J."/>
            <person name="Severson D.W."/>
            <person name="Shumway M."/>
            <person name="Sisk P."/>
            <person name="Stolte C."/>
            <person name="Zeng Q."/>
            <person name="Eisenstadt E."/>
            <person name="Fraser-Liggett C."/>
            <person name="Strausberg R."/>
            <person name="Galagan J."/>
            <person name="Birren B."/>
            <person name="Collins F.H."/>
        </authorList>
    </citation>
    <scope>NUCLEOTIDE SEQUENCE [LARGE SCALE GENOMIC DNA]</scope>
    <source>
        <strain evidence="5">JHB</strain>
    </source>
</reference>
<proteinExistence type="inferred from homology"/>
<reference evidence="6" key="2">
    <citation type="submission" date="2020-05" db="UniProtKB">
        <authorList>
            <consortium name="EnsemblMetazoa"/>
        </authorList>
    </citation>
    <scope>IDENTIFICATION</scope>
    <source>
        <strain evidence="6">JHB</strain>
    </source>
</reference>
<evidence type="ECO:0000313" key="5">
    <source>
        <dbReference type="EMBL" id="EDS32268.1"/>
    </source>
</evidence>
<dbReference type="InParanoid" id="B0W3X1"/>
<feature type="chain" id="PRO_5011407397" evidence="3">
    <location>
        <begin position="17"/>
        <end position="178"/>
    </location>
</feature>
<keyword evidence="5" id="KW-0645">Protease</keyword>
<dbReference type="InterPro" id="IPR001254">
    <property type="entry name" value="Trypsin_dom"/>
</dbReference>
<dbReference type="InterPro" id="IPR043504">
    <property type="entry name" value="Peptidase_S1_PA_chymotrypsin"/>
</dbReference>
<feature type="domain" description="Peptidase S1" evidence="4">
    <location>
        <begin position="25"/>
        <end position="163"/>
    </location>
</feature>
<keyword evidence="5" id="KW-0378">Hydrolase</keyword>
<dbReference type="PANTHER" id="PTHR24252">
    <property type="entry name" value="ACROSIN-RELATED"/>
    <property type="match status" value="1"/>
</dbReference>
<dbReference type="Gene3D" id="2.40.10.10">
    <property type="entry name" value="Trypsin-like serine proteases"/>
    <property type="match status" value="1"/>
</dbReference>
<dbReference type="GO" id="GO:0006508">
    <property type="term" value="P:proteolysis"/>
    <property type="evidence" value="ECO:0007669"/>
    <property type="project" value="UniProtKB-KW"/>
</dbReference>
<dbReference type="EMBL" id="DS231833">
    <property type="protein sequence ID" value="EDS32268.1"/>
    <property type="molecule type" value="Genomic_DNA"/>
</dbReference>
<dbReference type="VEuPathDB" id="VectorBase:CPIJ002137"/>
<keyword evidence="3" id="KW-0732">Signal</keyword>
<dbReference type="SUPFAM" id="SSF50494">
    <property type="entry name" value="Trypsin-like serine proteases"/>
    <property type="match status" value="1"/>
</dbReference>
<accession>B0W3X1</accession>
<dbReference type="AlphaFoldDB" id="B0W3X1"/>
<evidence type="ECO:0000256" key="2">
    <source>
        <dbReference type="ARBA" id="ARBA00024195"/>
    </source>
</evidence>
<keyword evidence="1" id="KW-1015">Disulfide bond</keyword>
<dbReference type="SMART" id="SM00020">
    <property type="entry name" value="Tryp_SPc"/>
    <property type="match status" value="1"/>
</dbReference>
<dbReference type="VEuPathDB" id="VectorBase:CQUJHB015218"/>
<dbReference type="Pfam" id="PF00089">
    <property type="entry name" value="Trypsin"/>
    <property type="match status" value="1"/>
</dbReference>
<evidence type="ECO:0000259" key="4">
    <source>
        <dbReference type="PROSITE" id="PS50240"/>
    </source>
</evidence>
<name>B0W3X1_CULQU</name>
<dbReference type="eggNOG" id="KOG3627">
    <property type="taxonomic scope" value="Eukaryota"/>
</dbReference>
<sequence length="178" mass="18701">MQSIFGLFLLLGTALAVSTDRSSRISNGETASALDYPSAVGILISGTSSHTFCGGVLISTRFILTTASCVSGTNTLTILAGASDMTRIVEIIPVLNIPSHIIIHPNYSSFFNRDDLAIVQLSRPVALGDYIGVARLPDGTTFRSPSRVGTRPSSAGETLEIGTTSPCRCSIFSTPMAM</sequence>
<dbReference type="HOGENOM" id="CLU_1512090_0_0_1"/>
<evidence type="ECO:0000313" key="6">
    <source>
        <dbReference type="EnsemblMetazoa" id="CPIJ002137-PA"/>
    </source>
</evidence>